<dbReference type="Proteomes" id="UP001194696">
    <property type="component" value="Unassembled WGS sequence"/>
</dbReference>
<evidence type="ECO:0000313" key="5">
    <source>
        <dbReference type="Proteomes" id="UP001194696"/>
    </source>
</evidence>
<dbReference type="EMBL" id="JAAAIM010000273">
    <property type="protein sequence ID" value="KAG0290806.1"/>
    <property type="molecule type" value="Genomic_DNA"/>
</dbReference>
<feature type="domain" description="Monopolin complex subunit Csm1/Pcs1 C-terminal" evidence="3">
    <location>
        <begin position="317"/>
        <end position="398"/>
    </location>
</feature>
<sequence length="417" mass="47265">MVPKRVKTAKPIAAKRSKATIYRDPESESEVDTRSVKSSKKRAANPVNYNDPSEDELDDEETFTYKTTVKKQPQPRPKKKISSNTTTAPPVVAAPPTSTTAAFEGSSNKQKAKAALADIANALQISTSYKHNNNSNNSNSNSNSKSSSMLKARKDTSFENQENIDTRRSKDDGGKHAKKTMRQSSSAMSHEQLAAALDELKDKHRRLQQLRETDAERNLTECRAQLDETIRSAANYRAKIEPQLESALRVNEKLRENNEIANAKVRTLQRQVRDHEDALKQRDQEDKIKAKTASMESVLASPDVTPNTASAISTIKMYENLSGFKLVPRDIFPRSNKEKIPAVWDCEHSGPRGTLRFTLTYNYSTSMVAYVPKIDRKRDEKLLKNLPDYLTDEIEFEREFESKFFWRILNFNNDDDA</sequence>
<feature type="compositionally biased region" description="Basic residues" evidence="2">
    <location>
        <begin position="1"/>
        <end position="18"/>
    </location>
</feature>
<gene>
    <name evidence="4" type="ORF">BGZ96_005756</name>
</gene>
<accession>A0ABQ7K3K7</accession>
<dbReference type="InterPro" id="IPR040349">
    <property type="entry name" value="Csm1/Pcs1"/>
</dbReference>
<feature type="region of interest" description="Disordered" evidence="2">
    <location>
        <begin position="129"/>
        <end position="189"/>
    </location>
</feature>
<feature type="region of interest" description="Disordered" evidence="2">
    <location>
        <begin position="1"/>
        <end position="114"/>
    </location>
</feature>
<keyword evidence="5" id="KW-1185">Reference proteome</keyword>
<feature type="compositionally biased region" description="Basic and acidic residues" evidence="2">
    <location>
        <begin position="21"/>
        <end position="35"/>
    </location>
</feature>
<evidence type="ECO:0000256" key="2">
    <source>
        <dbReference type="SAM" id="MobiDB-lite"/>
    </source>
</evidence>
<protein>
    <recommendedName>
        <fullName evidence="3">Monopolin complex subunit Csm1/Pcs1 C-terminal domain-containing protein</fullName>
    </recommendedName>
</protein>
<keyword evidence="1" id="KW-0175">Coiled coil</keyword>
<feature type="compositionally biased region" description="Basic and acidic residues" evidence="2">
    <location>
        <begin position="164"/>
        <end position="175"/>
    </location>
</feature>
<organism evidence="4 5">
    <name type="scientific">Linnemannia gamsii</name>
    <dbReference type="NCBI Taxonomy" id="64522"/>
    <lineage>
        <taxon>Eukaryota</taxon>
        <taxon>Fungi</taxon>
        <taxon>Fungi incertae sedis</taxon>
        <taxon>Mucoromycota</taxon>
        <taxon>Mortierellomycotina</taxon>
        <taxon>Mortierellomycetes</taxon>
        <taxon>Mortierellales</taxon>
        <taxon>Mortierellaceae</taxon>
        <taxon>Linnemannia</taxon>
    </lineage>
</organism>
<feature type="coiled-coil region" evidence="1">
    <location>
        <begin position="244"/>
        <end position="285"/>
    </location>
</feature>
<evidence type="ECO:0000256" key="1">
    <source>
        <dbReference type="SAM" id="Coils"/>
    </source>
</evidence>
<dbReference type="CDD" id="cd23787">
    <property type="entry name" value="RWD_CSM1"/>
    <property type="match status" value="1"/>
</dbReference>
<dbReference type="Gene3D" id="3.90.1150.80">
    <property type="match status" value="1"/>
</dbReference>
<name>A0ABQ7K3K7_9FUNG</name>
<dbReference type="InterPro" id="IPR020981">
    <property type="entry name" value="Csm1/Pcs1_C"/>
</dbReference>
<dbReference type="Pfam" id="PF12539">
    <property type="entry name" value="Csm1"/>
    <property type="match status" value="1"/>
</dbReference>
<feature type="coiled-coil region" evidence="1">
    <location>
        <begin position="190"/>
        <end position="217"/>
    </location>
</feature>
<feature type="compositionally biased region" description="Low complexity" evidence="2">
    <location>
        <begin position="85"/>
        <end position="102"/>
    </location>
</feature>
<proteinExistence type="predicted"/>
<dbReference type="InterPro" id="IPR038608">
    <property type="entry name" value="Csm1/Pcs1_C_sf"/>
</dbReference>
<feature type="compositionally biased region" description="Low complexity" evidence="2">
    <location>
        <begin position="132"/>
        <end position="148"/>
    </location>
</feature>
<evidence type="ECO:0000259" key="3">
    <source>
        <dbReference type="Pfam" id="PF12539"/>
    </source>
</evidence>
<reference evidence="4 5" key="1">
    <citation type="journal article" date="2020" name="Fungal Divers.">
        <title>Resolving the Mortierellaceae phylogeny through synthesis of multi-gene phylogenetics and phylogenomics.</title>
        <authorList>
            <person name="Vandepol N."/>
            <person name="Liber J."/>
            <person name="Desiro A."/>
            <person name="Na H."/>
            <person name="Kennedy M."/>
            <person name="Barry K."/>
            <person name="Grigoriev I.V."/>
            <person name="Miller A.N."/>
            <person name="O'Donnell K."/>
            <person name="Stajich J.E."/>
            <person name="Bonito G."/>
        </authorList>
    </citation>
    <scope>NUCLEOTIDE SEQUENCE [LARGE SCALE GENOMIC DNA]</scope>
    <source>
        <strain evidence="4 5">AD045</strain>
    </source>
</reference>
<dbReference type="PANTHER" id="PTHR28006:SF1">
    <property type="entry name" value="MONOPOLIN COMPLEX SUBUNIT CSM1"/>
    <property type="match status" value="1"/>
</dbReference>
<dbReference type="PANTHER" id="PTHR28006">
    <property type="entry name" value="MONOPOLIN COMPLEX SUBUNIT CSM1"/>
    <property type="match status" value="1"/>
</dbReference>
<comment type="caution">
    <text evidence="4">The sequence shown here is derived from an EMBL/GenBank/DDBJ whole genome shotgun (WGS) entry which is preliminary data.</text>
</comment>
<evidence type="ECO:0000313" key="4">
    <source>
        <dbReference type="EMBL" id="KAG0290806.1"/>
    </source>
</evidence>
<feature type="compositionally biased region" description="Acidic residues" evidence="2">
    <location>
        <begin position="52"/>
        <end position="62"/>
    </location>
</feature>